<dbReference type="SUPFAM" id="SSF52075">
    <property type="entry name" value="Outer arm dynein light chain 1"/>
    <property type="match status" value="1"/>
</dbReference>
<organism evidence="6 7">
    <name type="scientific">Anopheles atroparvus</name>
    <name type="common">European mosquito</name>
    <dbReference type="NCBI Taxonomy" id="41427"/>
    <lineage>
        <taxon>Eukaryota</taxon>
        <taxon>Metazoa</taxon>
        <taxon>Ecdysozoa</taxon>
        <taxon>Arthropoda</taxon>
        <taxon>Hexapoda</taxon>
        <taxon>Insecta</taxon>
        <taxon>Pterygota</taxon>
        <taxon>Neoptera</taxon>
        <taxon>Endopterygota</taxon>
        <taxon>Diptera</taxon>
        <taxon>Nematocera</taxon>
        <taxon>Culicoidea</taxon>
        <taxon>Culicidae</taxon>
        <taxon>Anophelinae</taxon>
        <taxon>Anopheles</taxon>
    </lineage>
</organism>
<name>A0AAG5CNS6_ANOAO</name>
<proteinExistence type="predicted"/>
<sequence>MATIKTSAMMRSFTCITLLAIICLPSCSANIIVCTKLHRNATCFIEGLSLQSSSDDLAIAFPSSSQIIMESCEIIPFTTHHFDALPDTAFLTLKNGLIPAVTFRSQSLHSLRIDNTGLREFAIVPQENRNLNTLIITGNPLYAIPPNIRHLVALSILDLSNNQLESVNLNWFRTMDNLLALDLSSNRIVHLDVLPTLLLQRVKNFWINHNRLRGIAFFPAFLPALQRVRLVENSWSCDWVAAARRSIWTASIEVHGAETACLAGTLNGGLCCYTADQPEPHGARYEIVSVTFDRQEASHEQLSEEFPSRPEPLREAEGPEEETQFAQLRRSYEVLGQKYRRVIEEKELLEKRFTNTVRELERTVRRLTAELGEAQNVISWNVLRGN</sequence>
<feature type="region of interest" description="Disordered" evidence="4">
    <location>
        <begin position="299"/>
        <end position="321"/>
    </location>
</feature>
<keyword evidence="2" id="KW-0677">Repeat</keyword>
<evidence type="ECO:0000256" key="5">
    <source>
        <dbReference type="SAM" id="SignalP"/>
    </source>
</evidence>
<evidence type="ECO:0000256" key="4">
    <source>
        <dbReference type="SAM" id="MobiDB-lite"/>
    </source>
</evidence>
<keyword evidence="1" id="KW-0433">Leucine-rich repeat</keyword>
<reference evidence="6" key="1">
    <citation type="submission" date="2024-04" db="UniProtKB">
        <authorList>
            <consortium name="EnsemblMetazoa"/>
        </authorList>
    </citation>
    <scope>IDENTIFICATION</scope>
    <source>
        <strain evidence="6">EBRO</strain>
    </source>
</reference>
<feature type="coiled-coil region" evidence="3">
    <location>
        <begin position="332"/>
        <end position="377"/>
    </location>
</feature>
<dbReference type="Gene3D" id="3.80.10.10">
    <property type="entry name" value="Ribonuclease Inhibitor"/>
    <property type="match status" value="1"/>
</dbReference>
<dbReference type="PROSITE" id="PS51450">
    <property type="entry name" value="LRR"/>
    <property type="match status" value="1"/>
</dbReference>
<dbReference type="PANTHER" id="PTHR45617:SF181">
    <property type="entry name" value="LP04042P"/>
    <property type="match status" value="1"/>
</dbReference>
<dbReference type="Proteomes" id="UP000075880">
    <property type="component" value="Unassembled WGS sequence"/>
</dbReference>
<dbReference type="PANTHER" id="PTHR45617">
    <property type="entry name" value="LEUCINE RICH REPEAT FAMILY PROTEIN"/>
    <property type="match status" value="1"/>
</dbReference>
<dbReference type="PRINTS" id="PR00019">
    <property type="entry name" value="LEURICHRPT"/>
</dbReference>
<feature type="compositionally biased region" description="Basic and acidic residues" evidence="4">
    <location>
        <begin position="299"/>
        <end position="317"/>
    </location>
</feature>
<accession>A0AAG5CNS6</accession>
<protein>
    <recommendedName>
        <fullName evidence="8">Leucine-rich immune protein (Short)</fullName>
    </recommendedName>
</protein>
<dbReference type="InterPro" id="IPR032675">
    <property type="entry name" value="LRR_dom_sf"/>
</dbReference>
<evidence type="ECO:0000313" key="7">
    <source>
        <dbReference type="Proteomes" id="UP000075880"/>
    </source>
</evidence>
<dbReference type="InterPro" id="IPR001611">
    <property type="entry name" value="Leu-rich_rpt"/>
</dbReference>
<evidence type="ECO:0008006" key="8">
    <source>
        <dbReference type="Google" id="ProtNLM"/>
    </source>
</evidence>
<feature type="signal peptide" evidence="5">
    <location>
        <begin position="1"/>
        <end position="29"/>
    </location>
</feature>
<evidence type="ECO:0000256" key="2">
    <source>
        <dbReference type="ARBA" id="ARBA00022737"/>
    </source>
</evidence>
<evidence type="ECO:0000256" key="1">
    <source>
        <dbReference type="ARBA" id="ARBA00022614"/>
    </source>
</evidence>
<evidence type="ECO:0000256" key="3">
    <source>
        <dbReference type="SAM" id="Coils"/>
    </source>
</evidence>
<evidence type="ECO:0000313" key="6">
    <source>
        <dbReference type="EnsemblMetazoa" id="ENSAATROPP000475"/>
    </source>
</evidence>
<dbReference type="Pfam" id="PF13855">
    <property type="entry name" value="LRR_8"/>
    <property type="match status" value="1"/>
</dbReference>
<keyword evidence="5" id="KW-0732">Signal</keyword>
<dbReference type="EnsemblMetazoa" id="ENSAATROPT000500">
    <property type="protein sequence ID" value="ENSAATROPP000475"/>
    <property type="gene ID" value="ENSAATROPG000411"/>
</dbReference>
<keyword evidence="7" id="KW-1185">Reference proteome</keyword>
<dbReference type="AlphaFoldDB" id="A0AAG5CNS6"/>
<feature type="chain" id="PRO_5042545745" description="Leucine-rich immune protein (Short)" evidence="5">
    <location>
        <begin position="30"/>
        <end position="386"/>
    </location>
</feature>
<keyword evidence="3" id="KW-0175">Coiled coil</keyword>